<keyword evidence="2" id="KW-1185">Reference proteome</keyword>
<sequence length="80" mass="8391">MALGEAKREILPSCPSVLDRLSRCALKAPLSGYPVVQNQPYVVRSVDDAVLGIAQLPSNGSNLLDGGLVNLFDGVVDVVV</sequence>
<dbReference type="AlphaFoldDB" id="V8NFA6"/>
<proteinExistence type="predicted"/>
<protein>
    <submittedName>
        <fullName evidence="1">Uncharacterized protein</fullName>
    </submittedName>
</protein>
<dbReference type="EMBL" id="AZIM01004774">
    <property type="protein sequence ID" value="ETE60323.1"/>
    <property type="molecule type" value="Genomic_DNA"/>
</dbReference>
<name>V8NFA6_OPHHA</name>
<evidence type="ECO:0000313" key="2">
    <source>
        <dbReference type="Proteomes" id="UP000018936"/>
    </source>
</evidence>
<gene>
    <name evidence="1" type="ORF">L345_13938</name>
</gene>
<accession>V8NFA6</accession>
<evidence type="ECO:0000313" key="1">
    <source>
        <dbReference type="EMBL" id="ETE60323.1"/>
    </source>
</evidence>
<dbReference type="Proteomes" id="UP000018936">
    <property type="component" value="Unassembled WGS sequence"/>
</dbReference>
<organism evidence="1 2">
    <name type="scientific">Ophiophagus hannah</name>
    <name type="common">King cobra</name>
    <name type="synonym">Naja hannah</name>
    <dbReference type="NCBI Taxonomy" id="8665"/>
    <lineage>
        <taxon>Eukaryota</taxon>
        <taxon>Metazoa</taxon>
        <taxon>Chordata</taxon>
        <taxon>Craniata</taxon>
        <taxon>Vertebrata</taxon>
        <taxon>Euteleostomi</taxon>
        <taxon>Lepidosauria</taxon>
        <taxon>Squamata</taxon>
        <taxon>Bifurcata</taxon>
        <taxon>Unidentata</taxon>
        <taxon>Episquamata</taxon>
        <taxon>Toxicofera</taxon>
        <taxon>Serpentes</taxon>
        <taxon>Colubroidea</taxon>
        <taxon>Elapidae</taxon>
        <taxon>Elapinae</taxon>
        <taxon>Ophiophagus</taxon>
    </lineage>
</organism>
<feature type="non-terminal residue" evidence="1">
    <location>
        <position position="1"/>
    </location>
</feature>
<comment type="caution">
    <text evidence="1">The sequence shown here is derived from an EMBL/GenBank/DDBJ whole genome shotgun (WGS) entry which is preliminary data.</text>
</comment>
<reference evidence="1 2" key="1">
    <citation type="journal article" date="2013" name="Proc. Natl. Acad. Sci. U.S.A.">
        <title>The king cobra genome reveals dynamic gene evolution and adaptation in the snake venom system.</title>
        <authorList>
            <person name="Vonk F.J."/>
            <person name="Casewell N.R."/>
            <person name="Henkel C.V."/>
            <person name="Heimberg A.M."/>
            <person name="Jansen H.J."/>
            <person name="McCleary R.J."/>
            <person name="Kerkkamp H.M."/>
            <person name="Vos R.A."/>
            <person name="Guerreiro I."/>
            <person name="Calvete J.J."/>
            <person name="Wuster W."/>
            <person name="Woods A.E."/>
            <person name="Logan J.M."/>
            <person name="Harrison R.A."/>
            <person name="Castoe T.A."/>
            <person name="de Koning A.P."/>
            <person name="Pollock D.D."/>
            <person name="Yandell M."/>
            <person name="Calderon D."/>
            <person name="Renjifo C."/>
            <person name="Currier R.B."/>
            <person name="Salgado D."/>
            <person name="Pla D."/>
            <person name="Sanz L."/>
            <person name="Hyder A.S."/>
            <person name="Ribeiro J.M."/>
            <person name="Arntzen J.W."/>
            <person name="van den Thillart G.E."/>
            <person name="Boetzer M."/>
            <person name="Pirovano W."/>
            <person name="Dirks R.P."/>
            <person name="Spaink H.P."/>
            <person name="Duboule D."/>
            <person name="McGlinn E."/>
            <person name="Kini R.M."/>
            <person name="Richardson M.K."/>
        </authorList>
    </citation>
    <scope>NUCLEOTIDE SEQUENCE</scope>
    <source>
        <tissue evidence="1">Blood</tissue>
    </source>
</reference>